<dbReference type="Proteomes" id="UP000298579">
    <property type="component" value="Chromosome linear"/>
</dbReference>
<reference evidence="1 2" key="1">
    <citation type="submission" date="2019-04" db="EMBL/GenBank/DDBJ databases">
        <title>Complete genome sequence of Agrobacterium tumefaciens CFBP5877.</title>
        <authorList>
            <person name="Huang Y.-Y."/>
            <person name="Chiang H.-Y."/>
            <person name="Chou L."/>
            <person name="Lai E.-M."/>
            <person name="Kuo C.-H."/>
        </authorList>
    </citation>
    <scope>NUCLEOTIDE SEQUENCE [LARGE SCALE GENOMIC DNA]</scope>
    <source>
        <strain evidence="1 2">CFBP5877</strain>
    </source>
</reference>
<dbReference type="RefSeq" id="WP_137066432.1">
    <property type="nucleotide sequence ID" value="NZ_CP039898.1"/>
</dbReference>
<organism evidence="1 2">
    <name type="scientific">Agrobacterium tumefaciens</name>
    <dbReference type="NCBI Taxonomy" id="358"/>
    <lineage>
        <taxon>Bacteria</taxon>
        <taxon>Pseudomonadati</taxon>
        <taxon>Pseudomonadota</taxon>
        <taxon>Alphaproteobacteria</taxon>
        <taxon>Hyphomicrobiales</taxon>
        <taxon>Rhizobiaceae</taxon>
        <taxon>Rhizobium/Agrobacterium group</taxon>
        <taxon>Agrobacterium</taxon>
        <taxon>Agrobacterium tumefaciens complex</taxon>
    </lineage>
</organism>
<name>A0AAE6EGV1_AGRTU</name>
<sequence length="590" mass="61051">MTALYTSGTISLVNGSAVITGIDTAWKTALIVGGTVHVEAEGNPLPILPDDSAGASEHPITDTEMTAAIKWQGATGTYKYALVRENTYTEAQAANSVKIAELLQRLNHPTIAAIAGVQGEQDHLILLTGASTATIIPRTSLIQGIEANATVETPAGLVTYESEAAGFIVLVSNAGDQRAALYFKVSATAGDWSDPAFLTGEKGDQGNIGPTGIRWAGVWNNVDAYAKNDVVRNNKSAWIALRANTNVAPPVLPTEANDDWELFARAGVDGTGVGDVVGPENAIAGDFVQFSGNTGKEIGTAQMGSPALVGRVSAGVGPVERLTVAQVRAAIGIRDILTENRNYYVRAGGNNANAGTENTDAGAWATLQYAYDFIANKLDLNGFDVTINMADGYHAAPLTVAKRLLGNNRVFIRGNVANPANCFLEVTNNNCIVNSCPGFTVNVGGVRFSALNVGSCLFANGGDIQLGANCLFAGALGGDHFIAINGGTISITANYTVAGGCVNHWHAYGFGQIICQNVTITISAPIGVTRWCGVATGLLTSTGCTFTNKANVAGATYLVHRNGCVIVEGAGATYFPGTAAGTVATGGQYV</sequence>
<dbReference type="Gene3D" id="2.10.10.20">
    <property type="entry name" value="Carbohydrate-binding module superfamily 5/12"/>
    <property type="match status" value="1"/>
</dbReference>
<evidence type="ECO:0000313" key="2">
    <source>
        <dbReference type="Proteomes" id="UP000298579"/>
    </source>
</evidence>
<proteinExistence type="predicted"/>
<dbReference type="AlphaFoldDB" id="A0AAE6EGV1"/>
<evidence type="ECO:0000313" key="1">
    <source>
        <dbReference type="EMBL" id="QCL81197.1"/>
    </source>
</evidence>
<accession>A0AAE6EGV1</accession>
<dbReference type="EMBL" id="CP039898">
    <property type="protein sequence ID" value="QCL81197.1"/>
    <property type="molecule type" value="Genomic_DNA"/>
</dbReference>
<gene>
    <name evidence="1" type="ORF">CFBP5877_18825</name>
</gene>
<protein>
    <submittedName>
        <fullName evidence="1">Uncharacterized protein</fullName>
    </submittedName>
</protein>